<organism evidence="1 2">
    <name type="scientific">Pisum sativum</name>
    <name type="common">Garden pea</name>
    <name type="synonym">Lathyrus oleraceus</name>
    <dbReference type="NCBI Taxonomy" id="3888"/>
    <lineage>
        <taxon>Eukaryota</taxon>
        <taxon>Viridiplantae</taxon>
        <taxon>Streptophyta</taxon>
        <taxon>Embryophyta</taxon>
        <taxon>Tracheophyta</taxon>
        <taxon>Spermatophyta</taxon>
        <taxon>Magnoliopsida</taxon>
        <taxon>eudicotyledons</taxon>
        <taxon>Gunneridae</taxon>
        <taxon>Pentapetalae</taxon>
        <taxon>rosids</taxon>
        <taxon>fabids</taxon>
        <taxon>Fabales</taxon>
        <taxon>Fabaceae</taxon>
        <taxon>Papilionoideae</taxon>
        <taxon>50 kb inversion clade</taxon>
        <taxon>NPAAA clade</taxon>
        <taxon>Hologalegina</taxon>
        <taxon>IRL clade</taxon>
        <taxon>Fabeae</taxon>
        <taxon>Lathyrus</taxon>
    </lineage>
</organism>
<dbReference type="Proteomes" id="UP001058974">
    <property type="component" value="Chromosome 7"/>
</dbReference>
<sequence>MTPIENDEEVKSMFQCHITFSQLSAIEIYVRLLEHLETYLAQSIQLHQYGMSQTTDDEPTQTNKPFIPNEEVDKDIRAQPISLYNPPGHMQNISLDDAEPIFAFGSFTPIHNADDIDEGMKFENKEACDAALQHWHIKRSLDYSMTKSDNV</sequence>
<reference evidence="1 2" key="1">
    <citation type="journal article" date="2022" name="Nat. Genet.">
        <title>Improved pea reference genome and pan-genome highlight genomic features and evolutionary characteristics.</title>
        <authorList>
            <person name="Yang T."/>
            <person name="Liu R."/>
            <person name="Luo Y."/>
            <person name="Hu S."/>
            <person name="Wang D."/>
            <person name="Wang C."/>
            <person name="Pandey M.K."/>
            <person name="Ge S."/>
            <person name="Xu Q."/>
            <person name="Li N."/>
            <person name="Li G."/>
            <person name="Huang Y."/>
            <person name="Saxena R.K."/>
            <person name="Ji Y."/>
            <person name="Li M."/>
            <person name="Yan X."/>
            <person name="He Y."/>
            <person name="Liu Y."/>
            <person name="Wang X."/>
            <person name="Xiang C."/>
            <person name="Varshney R.K."/>
            <person name="Ding H."/>
            <person name="Gao S."/>
            <person name="Zong X."/>
        </authorList>
    </citation>
    <scope>NUCLEOTIDE SEQUENCE [LARGE SCALE GENOMIC DNA]</scope>
    <source>
        <strain evidence="1 2">cv. Zhongwan 6</strain>
    </source>
</reference>
<dbReference type="AlphaFoldDB" id="A0A9D4VWL7"/>
<dbReference type="EMBL" id="JAMSHJ010000007">
    <property type="protein sequence ID" value="KAI5391678.1"/>
    <property type="molecule type" value="Genomic_DNA"/>
</dbReference>
<gene>
    <name evidence="1" type="ORF">KIW84_076472</name>
</gene>
<dbReference type="Gramene" id="Psat07G0647200-T1">
    <property type="protein sequence ID" value="KAI5391678.1"/>
    <property type="gene ID" value="KIW84_076472"/>
</dbReference>
<protein>
    <submittedName>
        <fullName evidence="1">Uncharacterized protein</fullName>
    </submittedName>
</protein>
<name>A0A9D4VWL7_PEA</name>
<accession>A0A9D4VWL7</accession>
<evidence type="ECO:0000313" key="2">
    <source>
        <dbReference type="Proteomes" id="UP001058974"/>
    </source>
</evidence>
<proteinExistence type="predicted"/>
<keyword evidence="2" id="KW-1185">Reference proteome</keyword>
<comment type="caution">
    <text evidence="1">The sequence shown here is derived from an EMBL/GenBank/DDBJ whole genome shotgun (WGS) entry which is preliminary data.</text>
</comment>
<evidence type="ECO:0000313" key="1">
    <source>
        <dbReference type="EMBL" id="KAI5391678.1"/>
    </source>
</evidence>